<dbReference type="Proteomes" id="UP000193144">
    <property type="component" value="Unassembled WGS sequence"/>
</dbReference>
<comment type="caution">
    <text evidence="2">The sequence shown here is derived from an EMBL/GenBank/DDBJ whole genome shotgun (WGS) entry which is preliminary data.</text>
</comment>
<feature type="transmembrane region" description="Helical" evidence="1">
    <location>
        <begin position="209"/>
        <end position="230"/>
    </location>
</feature>
<gene>
    <name evidence="2" type="ORF">BCR34DRAFT_564044</name>
</gene>
<dbReference type="AlphaFoldDB" id="A0A1Y1ZPP3"/>
<evidence type="ECO:0000256" key="1">
    <source>
        <dbReference type="SAM" id="Phobius"/>
    </source>
</evidence>
<sequence length="237" mass="25859">MTCGEACSTDPCSHPGEADRDHNALERCDKSPPIPVRFVYKSKYNGLRCKIITINPSNQGEDLLRNIATIRMQAMGRLGLIATSCSDAFYMRRDIVCIVSISLCSSIMFVEEGTLEPRVYIKQREYLDYLTRAFDDPGSLKFATNLVSDHLEGTIDSGSRRLLCNTPRQALFVSKSLDKTASLIWFTFALILSGCLGIGVGVGNVDAGLGFAAGGGLLAVFASVQCVLLWQGRLSEM</sequence>
<keyword evidence="1" id="KW-0472">Membrane</keyword>
<dbReference type="EMBL" id="MCFA01000053">
    <property type="protein sequence ID" value="ORY12221.1"/>
    <property type="molecule type" value="Genomic_DNA"/>
</dbReference>
<organism evidence="2 3">
    <name type="scientific">Clohesyomyces aquaticus</name>
    <dbReference type="NCBI Taxonomy" id="1231657"/>
    <lineage>
        <taxon>Eukaryota</taxon>
        <taxon>Fungi</taxon>
        <taxon>Dikarya</taxon>
        <taxon>Ascomycota</taxon>
        <taxon>Pezizomycotina</taxon>
        <taxon>Dothideomycetes</taxon>
        <taxon>Pleosporomycetidae</taxon>
        <taxon>Pleosporales</taxon>
        <taxon>Lindgomycetaceae</taxon>
        <taxon>Clohesyomyces</taxon>
    </lineage>
</organism>
<feature type="transmembrane region" description="Helical" evidence="1">
    <location>
        <begin position="183"/>
        <end position="203"/>
    </location>
</feature>
<proteinExistence type="predicted"/>
<keyword evidence="3" id="KW-1185">Reference proteome</keyword>
<evidence type="ECO:0000313" key="2">
    <source>
        <dbReference type="EMBL" id="ORY12221.1"/>
    </source>
</evidence>
<name>A0A1Y1ZPP3_9PLEO</name>
<protein>
    <submittedName>
        <fullName evidence="2">Uncharacterized protein</fullName>
    </submittedName>
</protein>
<keyword evidence="1" id="KW-1133">Transmembrane helix</keyword>
<reference evidence="2 3" key="1">
    <citation type="submission" date="2016-07" db="EMBL/GenBank/DDBJ databases">
        <title>Pervasive Adenine N6-methylation of Active Genes in Fungi.</title>
        <authorList>
            <consortium name="DOE Joint Genome Institute"/>
            <person name="Mondo S.J."/>
            <person name="Dannebaum R.O."/>
            <person name="Kuo R.C."/>
            <person name="Labutti K."/>
            <person name="Haridas S."/>
            <person name="Kuo A."/>
            <person name="Salamov A."/>
            <person name="Ahrendt S.R."/>
            <person name="Lipzen A."/>
            <person name="Sullivan W."/>
            <person name="Andreopoulos W.B."/>
            <person name="Clum A."/>
            <person name="Lindquist E."/>
            <person name="Daum C."/>
            <person name="Ramamoorthy G.K."/>
            <person name="Gryganskyi A."/>
            <person name="Culley D."/>
            <person name="Magnuson J.K."/>
            <person name="James T.Y."/>
            <person name="O'Malley M.A."/>
            <person name="Stajich J.E."/>
            <person name="Spatafora J.W."/>
            <person name="Visel A."/>
            <person name="Grigoriev I.V."/>
        </authorList>
    </citation>
    <scope>NUCLEOTIDE SEQUENCE [LARGE SCALE GENOMIC DNA]</scope>
    <source>
        <strain evidence="2 3">CBS 115471</strain>
    </source>
</reference>
<accession>A0A1Y1ZPP3</accession>
<evidence type="ECO:0000313" key="3">
    <source>
        <dbReference type="Proteomes" id="UP000193144"/>
    </source>
</evidence>
<keyword evidence="1" id="KW-0812">Transmembrane</keyword>